<protein>
    <submittedName>
        <fullName evidence="2">Uncharacterized protein</fullName>
    </submittedName>
</protein>
<dbReference type="AlphaFoldDB" id="A0A6J4ILH6"/>
<proteinExistence type="predicted"/>
<dbReference type="EMBL" id="CADCTH010000288">
    <property type="protein sequence ID" value="CAA9255620.1"/>
    <property type="molecule type" value="Genomic_DNA"/>
</dbReference>
<name>A0A6J4ILH6_9PSEU</name>
<feature type="non-terminal residue" evidence="2">
    <location>
        <position position="1"/>
    </location>
</feature>
<feature type="non-terminal residue" evidence="2">
    <location>
        <position position="55"/>
    </location>
</feature>
<feature type="region of interest" description="Disordered" evidence="1">
    <location>
        <begin position="1"/>
        <end position="55"/>
    </location>
</feature>
<gene>
    <name evidence="2" type="ORF">AVDCRST_MAG54-2216</name>
</gene>
<accession>A0A6J4ILH6</accession>
<sequence length="55" mass="5752">WTSDPSGGASPPSPPARPCPARSPRCTNPRRSSGPGPPSRPRRTPRRAPGPCAPR</sequence>
<reference evidence="2" key="1">
    <citation type="submission" date="2020-02" db="EMBL/GenBank/DDBJ databases">
        <authorList>
            <person name="Meier V. D."/>
        </authorList>
    </citation>
    <scope>NUCLEOTIDE SEQUENCE</scope>
    <source>
        <strain evidence="2">AVDCRST_MAG54</strain>
    </source>
</reference>
<feature type="compositionally biased region" description="Low complexity" evidence="1">
    <location>
        <begin position="1"/>
        <end position="10"/>
    </location>
</feature>
<evidence type="ECO:0000256" key="1">
    <source>
        <dbReference type="SAM" id="MobiDB-lite"/>
    </source>
</evidence>
<organism evidence="2">
    <name type="scientific">uncultured Actinomycetospora sp</name>
    <dbReference type="NCBI Taxonomy" id="1135996"/>
    <lineage>
        <taxon>Bacteria</taxon>
        <taxon>Bacillati</taxon>
        <taxon>Actinomycetota</taxon>
        <taxon>Actinomycetes</taxon>
        <taxon>Pseudonocardiales</taxon>
        <taxon>Pseudonocardiaceae</taxon>
        <taxon>Actinomycetospora</taxon>
        <taxon>environmental samples</taxon>
    </lineage>
</organism>
<feature type="compositionally biased region" description="Low complexity" evidence="1">
    <location>
        <begin position="19"/>
        <end position="34"/>
    </location>
</feature>
<evidence type="ECO:0000313" key="2">
    <source>
        <dbReference type="EMBL" id="CAA9255620.1"/>
    </source>
</evidence>